<evidence type="ECO:0000256" key="1">
    <source>
        <dbReference type="SAM" id="SignalP"/>
    </source>
</evidence>
<dbReference type="GO" id="GO:0005975">
    <property type="term" value="P:carbohydrate metabolic process"/>
    <property type="evidence" value="ECO:0007669"/>
    <property type="project" value="UniProtKB-ARBA"/>
</dbReference>
<feature type="domain" description="Bacterial Ig-like" evidence="2">
    <location>
        <begin position="807"/>
        <end position="898"/>
    </location>
</feature>
<dbReference type="InterPro" id="IPR013783">
    <property type="entry name" value="Ig-like_fold"/>
</dbReference>
<sequence>MRAPGTSGNSTRKRSRRALASIVTVLSLGTVALVSAALPAQAVQAPGNDVVAWNNGWSWTYATVFNYDDGNGTTATINENATYTVLDRETFDGQDAYKLGLTGTITGGSGKVKIDPPQAGISSATLDSFSGSVSGERYVRVSDLALLQEHQTQNLKATAHASFLSVGVTANIDLTLKPNPSWKVHDFPLNSGDNWTTNTNIDYSGGFTYDAGSLGGTGSSPFGPDTLPFNGPSNVTNETVNVPINASTATNKVSTSNADGSMSDLTWWAPQYKNQAKEILTLPLNGATLIITRNLASASTPGGATFSATATPSLTCAGGTITVSGALSTGAVGVPVRVQLDQSQINHGAGPVATTTTGTNGAYSVTLQTPGDSDGLAKNGSRANWGIEVTSSATTATGATTAVITPVDCSTISYTGATSAPVSGSAAVSAQLTDLTGVSAAGRTITFTLGGGGSVNATTNASGVATATLPMNGPVRTTTITASFAGAANLAAASTSPAFSVTVNPTTTTVLPSQPQVEQGNNVTFSATVTPGVGSNPGGTVQFLVDGAAFGAAVPVSGGTATSSALNTGSMALGDHTVQAVYNGDANFGPSSTGNVIWKVRVPLLASSASLSASPSSTVYGQGVTLSSHITTTSGSGHPTGSVTFSEGGTTFGTAAVDGSGDASVVATTIPVGSHSIVATYSGDDEYNGATSSPSTVTVAKADVNAVLSSSDTTTVTGEAVDYSVSVGAQAPGSGVPSGTAQLTIDGTDVGSPVALSGGVANFDPVSNLLAGSHTVKVTYGGDANFKGGSDTLTQTVTKADTTTVVTIAPSPSSEDQVVNISANVGAVAPGSGAATGLVSFTSDGDPIGSASLSPSSGGAKATLQISTLAPGSHTIVASYEGDDDYNASESAPRAHQVIPGAAVVGTSVVASSTANPSTYGQIIRFTAQVTADDGSSPSGAVQFSVDGTDVGDPVEVVDGSAQSPVLASPEPGDHTVIAAFVGNPGYSNSGDFLSQTVADAGVSIDLTSSHPSSSYGQGVTFTAHVNADDSTLDAPTGHVQFRVDGVALGGAVALSDGSATSPSVTNLAPGDHTVTAVYSGSELFEGETASLTQSVGKVSTTTSLNATPSSVNFGQSVQLTATVTPGSTGLGAPTGTVTFTDGSTTLGQVVVGASGSNGTANLVVTLAGGSHSIKATYSGSSAFSGSVSATSPVTVAKLPTTITAQAALVRLLPPLALPLGQLKATLNSPLGPVGGVPVVFTVGTTTVCTTTTDAYGVATCNAASQLVSLVLFNGYKATFAGNGDYLGSNASAGIIK</sequence>
<name>A0A3N0DWR7_9ACTN</name>
<organism evidence="3 4">
    <name type="scientific">Nocardioides marmorisolisilvae</name>
    <dbReference type="NCBI Taxonomy" id="1542737"/>
    <lineage>
        <taxon>Bacteria</taxon>
        <taxon>Bacillati</taxon>
        <taxon>Actinomycetota</taxon>
        <taxon>Actinomycetes</taxon>
        <taxon>Propionibacteriales</taxon>
        <taxon>Nocardioidaceae</taxon>
        <taxon>Nocardioides</taxon>
    </lineage>
</organism>
<dbReference type="EMBL" id="RJSG01000002">
    <property type="protein sequence ID" value="RNL79936.1"/>
    <property type="molecule type" value="Genomic_DNA"/>
</dbReference>
<feature type="domain" description="Bacterial Ig-like" evidence="2">
    <location>
        <begin position="708"/>
        <end position="798"/>
    </location>
</feature>
<feature type="domain" description="Bacterial Ig-like" evidence="2">
    <location>
        <begin position="513"/>
        <end position="600"/>
    </location>
</feature>
<gene>
    <name evidence="3" type="ORF">EFL95_13470</name>
</gene>
<keyword evidence="1" id="KW-0732">Signal</keyword>
<feature type="domain" description="Bacterial Ig-like" evidence="2">
    <location>
        <begin position="1007"/>
        <end position="1096"/>
    </location>
</feature>
<dbReference type="Pfam" id="PF16640">
    <property type="entry name" value="Big_3_5"/>
    <property type="match status" value="7"/>
</dbReference>
<dbReference type="OrthoDB" id="3801057at2"/>
<dbReference type="Proteomes" id="UP000277094">
    <property type="component" value="Unassembled WGS sequence"/>
</dbReference>
<proteinExistence type="predicted"/>
<evidence type="ECO:0000259" key="2">
    <source>
        <dbReference type="Pfam" id="PF16640"/>
    </source>
</evidence>
<comment type="caution">
    <text evidence="3">The sequence shown here is derived from an EMBL/GenBank/DDBJ whole genome shotgun (WGS) entry which is preliminary data.</text>
</comment>
<protein>
    <submittedName>
        <fullName evidence="3">Ig-like domain repeat protein</fullName>
    </submittedName>
</protein>
<reference evidence="3 4" key="1">
    <citation type="submission" date="2018-11" db="EMBL/GenBank/DDBJ databases">
        <authorList>
            <person name="Li F."/>
        </authorList>
    </citation>
    <scope>NUCLEOTIDE SEQUENCE [LARGE SCALE GENOMIC DNA]</scope>
    <source>
        <strain evidence="3 4">KIS18-7</strain>
    </source>
</reference>
<feature type="domain" description="Bacterial Ig-like" evidence="2">
    <location>
        <begin position="611"/>
        <end position="700"/>
    </location>
</feature>
<evidence type="ECO:0000313" key="4">
    <source>
        <dbReference type="Proteomes" id="UP000277094"/>
    </source>
</evidence>
<dbReference type="Gene3D" id="2.60.40.10">
    <property type="entry name" value="Immunoglobulins"/>
    <property type="match status" value="8"/>
</dbReference>
<feature type="chain" id="PRO_5038859765" evidence="1">
    <location>
        <begin position="37"/>
        <end position="1297"/>
    </location>
</feature>
<feature type="signal peptide" evidence="1">
    <location>
        <begin position="1"/>
        <end position="36"/>
    </location>
</feature>
<evidence type="ECO:0000313" key="3">
    <source>
        <dbReference type="EMBL" id="RNL79936.1"/>
    </source>
</evidence>
<dbReference type="InterPro" id="IPR032109">
    <property type="entry name" value="Big_3_5"/>
</dbReference>
<keyword evidence="4" id="KW-1185">Reference proteome</keyword>
<accession>A0A3N0DWR7</accession>
<feature type="domain" description="Bacterial Ig-like" evidence="2">
    <location>
        <begin position="913"/>
        <end position="998"/>
    </location>
</feature>
<feature type="domain" description="Bacterial Ig-like" evidence="2">
    <location>
        <begin position="1105"/>
        <end position="1197"/>
    </location>
</feature>